<reference evidence="1" key="1">
    <citation type="submission" date="2020-05" db="EMBL/GenBank/DDBJ databases">
        <title>Large-scale comparative analyses of tick genomes elucidate their genetic diversity and vector capacities.</title>
        <authorList>
            <person name="Jia N."/>
            <person name="Wang J."/>
            <person name="Shi W."/>
            <person name="Du L."/>
            <person name="Sun Y."/>
            <person name="Zhan W."/>
            <person name="Jiang J."/>
            <person name="Wang Q."/>
            <person name="Zhang B."/>
            <person name="Ji P."/>
            <person name="Sakyi L.B."/>
            <person name="Cui X."/>
            <person name="Yuan T."/>
            <person name="Jiang B."/>
            <person name="Yang W."/>
            <person name="Lam T.T.-Y."/>
            <person name="Chang Q."/>
            <person name="Ding S."/>
            <person name="Wang X."/>
            <person name="Zhu J."/>
            <person name="Ruan X."/>
            <person name="Zhao L."/>
            <person name="Wei J."/>
            <person name="Que T."/>
            <person name="Du C."/>
            <person name="Cheng J."/>
            <person name="Dai P."/>
            <person name="Han X."/>
            <person name="Huang E."/>
            <person name="Gao Y."/>
            <person name="Liu J."/>
            <person name="Shao H."/>
            <person name="Ye R."/>
            <person name="Li L."/>
            <person name="Wei W."/>
            <person name="Wang X."/>
            <person name="Wang C."/>
            <person name="Yang T."/>
            <person name="Huo Q."/>
            <person name="Li W."/>
            <person name="Guo W."/>
            <person name="Chen H."/>
            <person name="Zhou L."/>
            <person name="Ni X."/>
            <person name="Tian J."/>
            <person name="Zhou Y."/>
            <person name="Sheng Y."/>
            <person name="Liu T."/>
            <person name="Pan Y."/>
            <person name="Xia L."/>
            <person name="Li J."/>
            <person name="Zhao F."/>
            <person name="Cao W."/>
        </authorList>
    </citation>
    <scope>NUCLEOTIDE SEQUENCE</scope>
    <source>
        <strain evidence="1">Dsil-2018</strain>
    </source>
</reference>
<accession>A0ACB8DAC0</accession>
<name>A0ACB8DAC0_DERSI</name>
<protein>
    <submittedName>
        <fullName evidence="1">Uncharacterized protein</fullName>
    </submittedName>
</protein>
<keyword evidence="2" id="KW-1185">Reference proteome</keyword>
<comment type="caution">
    <text evidence="1">The sequence shown here is derived from an EMBL/GenBank/DDBJ whole genome shotgun (WGS) entry which is preliminary data.</text>
</comment>
<organism evidence="1 2">
    <name type="scientific">Dermacentor silvarum</name>
    <name type="common">Tick</name>
    <dbReference type="NCBI Taxonomy" id="543639"/>
    <lineage>
        <taxon>Eukaryota</taxon>
        <taxon>Metazoa</taxon>
        <taxon>Ecdysozoa</taxon>
        <taxon>Arthropoda</taxon>
        <taxon>Chelicerata</taxon>
        <taxon>Arachnida</taxon>
        <taxon>Acari</taxon>
        <taxon>Parasitiformes</taxon>
        <taxon>Ixodida</taxon>
        <taxon>Ixodoidea</taxon>
        <taxon>Ixodidae</taxon>
        <taxon>Rhipicephalinae</taxon>
        <taxon>Dermacentor</taxon>
    </lineage>
</organism>
<sequence>MPEGFPEVQLHASFAATTRERLHITSQDRKVQALLPDVTPDVINLSSYTPTEKETVVLCVGSDDGVVAEGEAEDESHSPLPTLPATSSWVVATRTVDEWVGATFSWRRRCVGSDDGVVAEGEAEVESHSLLPTLSATSSWVVATRTVDEWVGATFSWRRRSVAAINPVGVSERGSVLGCFLSELCNPYFKLMVVLLLAPSADEAVPGLPEVQEVSRRSVRAVAEKSKQVQAVAWHHDHKVTESRKARAVIVSCPLEIRPVKDHEHRAEDTLRKFSVAL</sequence>
<dbReference type="EMBL" id="CM023471">
    <property type="protein sequence ID" value="KAH7965004.1"/>
    <property type="molecule type" value="Genomic_DNA"/>
</dbReference>
<dbReference type="Proteomes" id="UP000821865">
    <property type="component" value="Chromosome 2"/>
</dbReference>
<gene>
    <name evidence="1" type="ORF">HPB49_002769</name>
</gene>
<evidence type="ECO:0000313" key="2">
    <source>
        <dbReference type="Proteomes" id="UP000821865"/>
    </source>
</evidence>
<evidence type="ECO:0000313" key="1">
    <source>
        <dbReference type="EMBL" id="KAH7965004.1"/>
    </source>
</evidence>
<proteinExistence type="predicted"/>